<dbReference type="KEGG" id="cpat:CLPA_c06170"/>
<evidence type="ECO:0000256" key="3">
    <source>
        <dbReference type="ARBA" id="ARBA00022448"/>
    </source>
</evidence>
<dbReference type="AlphaFoldDB" id="A0A0H3J1X3"/>
<keyword evidence="12" id="KW-1185">Reference proteome</keyword>
<dbReference type="EMBL" id="JPGY02000001">
    <property type="protein sequence ID" value="KRU13284.1"/>
    <property type="molecule type" value="Genomic_DNA"/>
</dbReference>
<sequence length="174" mass="20027">MFPYGEYITMTMLYPFLIQRTKLKKIVISTVILEVIFLILNSILFIVTLGYEFAISTDYPLLEALRLVHIGDFLNRLDTIFVIILTLGGFFKISILMYASALGISQMFKFKNWGLLCIILGVFIIITSLIMARNNPEHLNIGWNFMVIYISIPLYIIIPLLSLIIYHVKGLIKK</sequence>
<reference evidence="10" key="2">
    <citation type="submission" date="2015-10" db="EMBL/GenBank/DDBJ databases">
        <title>Improved Draft Genome Sequence of Clostridium pasteurianum Strain ATCC 6013 (DSM 525) Using a Hybrid Next-Generation Sequencing Approach.</title>
        <authorList>
            <person name="Pyne M.E."/>
            <person name="Utturkar S.M."/>
            <person name="Brown S.D."/>
            <person name="Moo-Young M."/>
            <person name="Chung D.A."/>
            <person name="Chou P.C."/>
        </authorList>
    </citation>
    <scope>NUCLEOTIDE SEQUENCE</scope>
    <source>
        <strain evidence="10">ATCC 6013</strain>
    </source>
</reference>
<dbReference type="PATRIC" id="fig|1262449.7.peg.613"/>
<dbReference type="EMBL" id="CP009268">
    <property type="protein sequence ID" value="AJA50705.1"/>
    <property type="molecule type" value="Genomic_DNA"/>
</dbReference>
<keyword evidence="7 8" id="KW-0472">Membrane</keyword>
<dbReference type="KEGG" id="cpae:CPAST_c06170"/>
<name>A0A0H3J1X3_CLOPA</name>
<keyword evidence="3" id="KW-0813">Transport</keyword>
<keyword evidence="6 8" id="KW-1133">Transmembrane helix</keyword>
<feature type="transmembrane region" description="Helical" evidence="8">
    <location>
        <begin position="26"/>
        <end position="51"/>
    </location>
</feature>
<dbReference type="Proteomes" id="UP000030905">
    <property type="component" value="Chromosome"/>
</dbReference>
<feature type="transmembrane region" description="Helical" evidence="8">
    <location>
        <begin position="80"/>
        <end position="101"/>
    </location>
</feature>
<dbReference type="eggNOG" id="COG0531">
    <property type="taxonomic scope" value="Bacteria"/>
</dbReference>
<accession>A0A0H3J1X3</accession>
<comment type="subcellular location">
    <subcellularLocation>
        <location evidence="1">Membrane</location>
        <topology evidence="1">Multi-pass membrane protein</topology>
    </subcellularLocation>
</comment>
<comment type="similarity">
    <text evidence="2">Belongs to the amino acid-polyamine-organocation (APC) superfamily. Spore germination protein (SGP) (TC 2.A.3.9) family.</text>
</comment>
<dbReference type="GO" id="GO:0016020">
    <property type="term" value="C:membrane"/>
    <property type="evidence" value="ECO:0007669"/>
    <property type="project" value="UniProtKB-SubCell"/>
</dbReference>
<evidence type="ECO:0000256" key="1">
    <source>
        <dbReference type="ARBA" id="ARBA00004141"/>
    </source>
</evidence>
<evidence type="ECO:0000256" key="2">
    <source>
        <dbReference type="ARBA" id="ARBA00007998"/>
    </source>
</evidence>
<evidence type="ECO:0000256" key="5">
    <source>
        <dbReference type="ARBA" id="ARBA00022692"/>
    </source>
</evidence>
<feature type="transmembrane region" description="Helical" evidence="8">
    <location>
        <begin position="113"/>
        <end position="131"/>
    </location>
</feature>
<evidence type="ECO:0000256" key="8">
    <source>
        <dbReference type="SAM" id="Phobius"/>
    </source>
</evidence>
<dbReference type="InterPro" id="IPR004761">
    <property type="entry name" value="Spore_GerAB"/>
</dbReference>
<evidence type="ECO:0000256" key="7">
    <source>
        <dbReference type="ARBA" id="ARBA00023136"/>
    </source>
</evidence>
<evidence type="ECO:0000313" key="9">
    <source>
        <dbReference type="EMBL" id="AJA50705.1"/>
    </source>
</evidence>
<gene>
    <name evidence="9" type="ORF">CLPA_c06170</name>
    <name evidence="10" type="ORF">CP6013_02532</name>
</gene>
<dbReference type="PANTHER" id="PTHR34975:SF2">
    <property type="entry name" value="SPORE GERMINATION PROTEIN A2"/>
    <property type="match status" value="1"/>
</dbReference>
<dbReference type="PANTHER" id="PTHR34975">
    <property type="entry name" value="SPORE GERMINATION PROTEIN A2"/>
    <property type="match status" value="1"/>
</dbReference>
<dbReference type="Proteomes" id="UP000028042">
    <property type="component" value="Unassembled WGS sequence"/>
</dbReference>
<evidence type="ECO:0000256" key="4">
    <source>
        <dbReference type="ARBA" id="ARBA00022544"/>
    </source>
</evidence>
<dbReference type="Pfam" id="PF03845">
    <property type="entry name" value="Spore_permease"/>
    <property type="match status" value="1"/>
</dbReference>
<protein>
    <submittedName>
        <fullName evidence="9">Spore germination protein</fullName>
    </submittedName>
</protein>
<proteinExistence type="inferred from homology"/>
<feature type="transmembrane region" description="Helical" evidence="8">
    <location>
        <begin position="143"/>
        <end position="166"/>
    </location>
</feature>
<evidence type="ECO:0000313" key="11">
    <source>
        <dbReference type="Proteomes" id="UP000028042"/>
    </source>
</evidence>
<evidence type="ECO:0000256" key="6">
    <source>
        <dbReference type="ARBA" id="ARBA00022989"/>
    </source>
</evidence>
<reference evidence="10 11" key="3">
    <citation type="journal article" name="Genome Announc.">
        <title>Improved Draft Genome Sequence of Clostridium pasteurianum Strain ATCC 6013 (DSM 525) Using a Hybrid Next-Generation Sequencing Approach.</title>
        <authorList>
            <person name="Pyne M.E."/>
            <person name="Utturkar S."/>
            <person name="Brown S.D."/>
            <person name="Moo-Young M."/>
            <person name="Chung D.A."/>
            <person name="Chou C.P."/>
        </authorList>
    </citation>
    <scope>NUCLEOTIDE SEQUENCE [LARGE SCALE GENOMIC DNA]</scope>
    <source>
        <strain evidence="10 11">ATCC 6013</strain>
    </source>
</reference>
<keyword evidence="4" id="KW-0309">Germination</keyword>
<reference evidence="9 12" key="1">
    <citation type="journal article" date="2015" name="Genome Announc.">
        <title>Complete Genome Sequence of the Nitrogen-Fixing and Solvent-Producing Clostridium pasteurianum DSM 525.</title>
        <authorList>
            <person name="Poehlein A."/>
            <person name="Grosse-Honebrink A."/>
            <person name="Zhang Y."/>
            <person name="Minton N.P."/>
            <person name="Daniel R."/>
        </authorList>
    </citation>
    <scope>NUCLEOTIDE SEQUENCE [LARGE SCALE GENOMIC DNA]</scope>
    <source>
        <strain evidence="9">DSM 525</strain>
        <strain evidence="12">DSM 525 / ATCC 6013</strain>
    </source>
</reference>
<evidence type="ECO:0000313" key="10">
    <source>
        <dbReference type="EMBL" id="KRU13284.1"/>
    </source>
</evidence>
<organism evidence="9 12">
    <name type="scientific">Clostridium pasteurianum DSM 525 = ATCC 6013</name>
    <dbReference type="NCBI Taxonomy" id="1262449"/>
    <lineage>
        <taxon>Bacteria</taxon>
        <taxon>Bacillati</taxon>
        <taxon>Bacillota</taxon>
        <taxon>Clostridia</taxon>
        <taxon>Eubacteriales</taxon>
        <taxon>Clostridiaceae</taxon>
        <taxon>Clostridium</taxon>
    </lineage>
</organism>
<keyword evidence="5 8" id="KW-0812">Transmembrane</keyword>
<evidence type="ECO:0000313" key="12">
    <source>
        <dbReference type="Proteomes" id="UP000030905"/>
    </source>
</evidence>
<dbReference type="GO" id="GO:0009847">
    <property type="term" value="P:spore germination"/>
    <property type="evidence" value="ECO:0007669"/>
    <property type="project" value="InterPro"/>
</dbReference>